<organism evidence="2 3">
    <name type="scientific">Qingrenia yutianensis</name>
    <dbReference type="NCBI Taxonomy" id="2763676"/>
    <lineage>
        <taxon>Bacteria</taxon>
        <taxon>Bacillati</taxon>
        <taxon>Bacillota</taxon>
        <taxon>Clostridia</taxon>
        <taxon>Eubacteriales</taxon>
        <taxon>Oscillospiraceae</taxon>
        <taxon>Qingrenia</taxon>
    </lineage>
</organism>
<feature type="domain" description="6-phosphogluconate dehydrogenase NADP-binding" evidence="1">
    <location>
        <begin position="2"/>
        <end position="101"/>
    </location>
</feature>
<dbReference type="GO" id="GO:0050661">
    <property type="term" value="F:NADP binding"/>
    <property type="evidence" value="ECO:0007669"/>
    <property type="project" value="InterPro"/>
</dbReference>
<gene>
    <name evidence="2" type="ORF">H8706_02700</name>
</gene>
<dbReference type="InterPro" id="IPR006115">
    <property type="entry name" value="6PGDH_NADP-bd"/>
</dbReference>
<dbReference type="AlphaFoldDB" id="A0A926F9F0"/>
<dbReference type="Proteomes" id="UP000647416">
    <property type="component" value="Unassembled WGS sequence"/>
</dbReference>
<comment type="caution">
    <text evidence="2">The sequence shown here is derived from an EMBL/GenBank/DDBJ whole genome shotgun (WGS) entry which is preliminary data.</text>
</comment>
<protein>
    <recommendedName>
        <fullName evidence="1">6-phosphogluconate dehydrogenase NADP-binding domain-containing protein</fullName>
    </recommendedName>
</protein>
<dbReference type="EMBL" id="JACRTE010000002">
    <property type="protein sequence ID" value="MBC8595776.1"/>
    <property type="molecule type" value="Genomic_DNA"/>
</dbReference>
<dbReference type="RefSeq" id="WP_178348577.1">
    <property type="nucleotide sequence ID" value="NZ_JACRTE010000002.1"/>
</dbReference>
<sequence length="256" mass="28148">MKVSVVGDIKMGVCFARLLKRKGFDVVAFYSDSIETSVKYAVAVSCKAYLDLERAVSESELIILAVNDRVLKRTMRKIAAYKPSGKIFCALTAAETSDTVSIGGNNTYFTAFIPKYADDNGDYSDISEAPLFFEGFGELYHDFYDELYMRGVNAKFIDKTQKYGCALAAALTSDFVGMLCSIACDVSQKVNTGDGWVKDFAAESAYKALVSGTRSEVFNVNMKKALSEISCLDADTVHKLKSTIKVLEVMSVSYFN</sequence>
<evidence type="ECO:0000259" key="1">
    <source>
        <dbReference type="Pfam" id="PF03446"/>
    </source>
</evidence>
<dbReference type="Gene3D" id="3.40.50.720">
    <property type="entry name" value="NAD(P)-binding Rossmann-like Domain"/>
    <property type="match status" value="1"/>
</dbReference>
<proteinExistence type="predicted"/>
<dbReference type="Pfam" id="PF03446">
    <property type="entry name" value="NAD_binding_2"/>
    <property type="match status" value="1"/>
</dbReference>
<evidence type="ECO:0000313" key="2">
    <source>
        <dbReference type="EMBL" id="MBC8595776.1"/>
    </source>
</evidence>
<dbReference type="SUPFAM" id="SSF51735">
    <property type="entry name" value="NAD(P)-binding Rossmann-fold domains"/>
    <property type="match status" value="1"/>
</dbReference>
<accession>A0A926F9F0</accession>
<evidence type="ECO:0000313" key="3">
    <source>
        <dbReference type="Proteomes" id="UP000647416"/>
    </source>
</evidence>
<keyword evidence="3" id="KW-1185">Reference proteome</keyword>
<dbReference type="InterPro" id="IPR036291">
    <property type="entry name" value="NAD(P)-bd_dom_sf"/>
</dbReference>
<reference evidence="2" key="1">
    <citation type="submission" date="2020-08" db="EMBL/GenBank/DDBJ databases">
        <title>Genome public.</title>
        <authorList>
            <person name="Liu C."/>
            <person name="Sun Q."/>
        </authorList>
    </citation>
    <scope>NUCLEOTIDE SEQUENCE</scope>
    <source>
        <strain evidence="2">NSJ-50</strain>
    </source>
</reference>
<name>A0A926F9F0_9FIRM</name>